<keyword evidence="5" id="KW-0238">DNA-binding</keyword>
<dbReference type="GO" id="GO:0045944">
    <property type="term" value="P:positive regulation of transcription by RNA polymerase II"/>
    <property type="evidence" value="ECO:0007669"/>
    <property type="project" value="TreeGrafter"/>
</dbReference>
<comment type="subcellular location">
    <subcellularLocation>
        <location evidence="1">Nucleus</location>
    </subcellularLocation>
</comment>
<evidence type="ECO:0000259" key="9">
    <source>
        <dbReference type="SMART" id="SM00906"/>
    </source>
</evidence>
<dbReference type="EMBL" id="CABFOC020000082">
    <property type="protein sequence ID" value="CAH0057998.1"/>
    <property type="molecule type" value="Genomic_DNA"/>
</dbReference>
<evidence type="ECO:0000256" key="3">
    <source>
        <dbReference type="ARBA" id="ARBA00022833"/>
    </source>
</evidence>
<organism evidence="10 11">
    <name type="scientific">Clonostachys solani</name>
    <dbReference type="NCBI Taxonomy" id="160281"/>
    <lineage>
        <taxon>Eukaryota</taxon>
        <taxon>Fungi</taxon>
        <taxon>Dikarya</taxon>
        <taxon>Ascomycota</taxon>
        <taxon>Pezizomycotina</taxon>
        <taxon>Sordariomycetes</taxon>
        <taxon>Hypocreomycetidae</taxon>
        <taxon>Hypocreales</taxon>
        <taxon>Bionectriaceae</taxon>
        <taxon>Clonostachys</taxon>
    </lineage>
</organism>
<protein>
    <recommendedName>
        <fullName evidence="9">Xylanolytic transcriptional activator regulatory domain-containing protein</fullName>
    </recommendedName>
</protein>
<dbReference type="SMART" id="SM00906">
    <property type="entry name" value="Fungal_trans"/>
    <property type="match status" value="1"/>
</dbReference>
<feature type="domain" description="Xylanolytic transcriptional activator regulatory" evidence="9">
    <location>
        <begin position="376"/>
        <end position="460"/>
    </location>
</feature>
<keyword evidence="4" id="KW-0805">Transcription regulation</keyword>
<dbReference type="PANTHER" id="PTHR47782:SF12">
    <property type="entry name" value="ZN(II)2CYS6 TRANSCRIPTION FACTOR (EUROFUNG)"/>
    <property type="match status" value="1"/>
</dbReference>
<evidence type="ECO:0000256" key="1">
    <source>
        <dbReference type="ARBA" id="ARBA00004123"/>
    </source>
</evidence>
<dbReference type="InterPro" id="IPR007219">
    <property type="entry name" value="XnlR_reg_dom"/>
</dbReference>
<keyword evidence="7" id="KW-0539">Nucleus</keyword>
<sequence length="693" mass="77027">MLASKLERRPRDWISTPPSSAAAPKLLAVFANVTTAGQLFAQGGRQALAYSLFLQKMPRSETQGQSSPRSSPPAAFILADLCHSVTANTRSVRHVRPPMCPVWSKSNNGISATCRHYCRQINDLGAQNEALRRRVRWLEGIVTAADPALANIADIPTGQTVHGVSQSQHDASQTHETEIQTIETSRIVIGDDYGQHLAETVPSLSQSITPLFLGLSQQPPGLPAQNTSPASHGDDTIVLTPEWSPSAVSMALPPLEQAIDMCKNFLNDHKQSHHIVDEEELVQDLQKVYEADGLTSRQLSRNRFRCFIILHLAQFQPYSAGAGHPEEQQAYKSTGLYRRLALRDVGETIGREDLECVQALGLLALVSIQEPEGPDFWHLIGMAARAAIAIGIHRKDSVYLPPLSNEYPDAQRLQHHNDRRKNIFWAIYSLDRLATFTLCRPPALRDADIDVAMLTLSTSPTISIQVPGPAVRAHSLEGRKLYGQIHESLYGVHVNADKPAEEREAIISNYTQQVHAWYASSPLRAAFVPLTEATVRRQIFTACTTLVYCFREYQTRNDLTELPAHQVAKRIEECRELLNQFEPSSPRTLLYESMFDSLASPMSQEMWHRQQQQQPQQPQQSHVTGNFEAGQHSEGSPYGTTSLSTAADPAINELQFPVNGNNIDLFKHTSLSPTSLMRGFWADTSIMPDIPWS</sequence>
<keyword evidence="6" id="KW-0804">Transcription</keyword>
<dbReference type="CDD" id="cd12148">
    <property type="entry name" value="fungal_TF_MHR"/>
    <property type="match status" value="1"/>
</dbReference>
<evidence type="ECO:0000313" key="11">
    <source>
        <dbReference type="Proteomes" id="UP000775872"/>
    </source>
</evidence>
<evidence type="ECO:0000256" key="2">
    <source>
        <dbReference type="ARBA" id="ARBA00022723"/>
    </source>
</evidence>
<keyword evidence="11" id="KW-1185">Reference proteome</keyword>
<reference evidence="10" key="1">
    <citation type="submission" date="2021-10" db="EMBL/GenBank/DDBJ databases">
        <authorList>
            <person name="Piombo E."/>
        </authorList>
    </citation>
    <scope>NUCLEOTIDE SEQUENCE</scope>
</reference>
<dbReference type="GO" id="GO:0043565">
    <property type="term" value="F:sequence-specific DNA binding"/>
    <property type="evidence" value="ECO:0007669"/>
    <property type="project" value="TreeGrafter"/>
</dbReference>
<dbReference type="OrthoDB" id="25921at2759"/>
<accession>A0A9P0ESL4</accession>
<evidence type="ECO:0000256" key="4">
    <source>
        <dbReference type="ARBA" id="ARBA00023015"/>
    </source>
</evidence>
<evidence type="ECO:0000256" key="6">
    <source>
        <dbReference type="ARBA" id="ARBA00023163"/>
    </source>
</evidence>
<proteinExistence type="predicted"/>
<dbReference type="GO" id="GO:0006351">
    <property type="term" value="P:DNA-templated transcription"/>
    <property type="evidence" value="ECO:0007669"/>
    <property type="project" value="InterPro"/>
</dbReference>
<dbReference type="InterPro" id="IPR052202">
    <property type="entry name" value="Yeast_MetPath_Reg"/>
</dbReference>
<dbReference type="GO" id="GO:0008270">
    <property type="term" value="F:zinc ion binding"/>
    <property type="evidence" value="ECO:0007669"/>
    <property type="project" value="InterPro"/>
</dbReference>
<keyword evidence="2" id="KW-0479">Metal-binding</keyword>
<evidence type="ECO:0000313" key="10">
    <source>
        <dbReference type="EMBL" id="CAH0057998.1"/>
    </source>
</evidence>
<evidence type="ECO:0000256" key="7">
    <source>
        <dbReference type="ARBA" id="ARBA00023242"/>
    </source>
</evidence>
<feature type="compositionally biased region" description="Low complexity" evidence="8">
    <location>
        <begin position="610"/>
        <end position="620"/>
    </location>
</feature>
<dbReference type="GO" id="GO:0005634">
    <property type="term" value="C:nucleus"/>
    <property type="evidence" value="ECO:0007669"/>
    <property type="project" value="UniProtKB-SubCell"/>
</dbReference>
<dbReference type="GO" id="GO:0000981">
    <property type="term" value="F:DNA-binding transcription factor activity, RNA polymerase II-specific"/>
    <property type="evidence" value="ECO:0007669"/>
    <property type="project" value="TreeGrafter"/>
</dbReference>
<dbReference type="PANTHER" id="PTHR47782">
    <property type="entry name" value="ZN(II)2CYS6 TRANSCRIPTION FACTOR (EUROFUNG)-RELATED"/>
    <property type="match status" value="1"/>
</dbReference>
<feature type="region of interest" description="Disordered" evidence="8">
    <location>
        <begin position="602"/>
        <end position="644"/>
    </location>
</feature>
<comment type="caution">
    <text evidence="10">The sequence shown here is derived from an EMBL/GenBank/DDBJ whole genome shotgun (WGS) entry which is preliminary data.</text>
</comment>
<evidence type="ECO:0000256" key="5">
    <source>
        <dbReference type="ARBA" id="ARBA00023125"/>
    </source>
</evidence>
<keyword evidence="3" id="KW-0862">Zinc</keyword>
<evidence type="ECO:0000256" key="8">
    <source>
        <dbReference type="SAM" id="MobiDB-lite"/>
    </source>
</evidence>
<gene>
    <name evidence="10" type="ORF">CSOL1703_00008475</name>
</gene>
<dbReference type="AlphaFoldDB" id="A0A9P0ESL4"/>
<name>A0A9P0ESL4_9HYPO</name>
<dbReference type="Pfam" id="PF04082">
    <property type="entry name" value="Fungal_trans"/>
    <property type="match status" value="1"/>
</dbReference>
<dbReference type="Proteomes" id="UP000775872">
    <property type="component" value="Unassembled WGS sequence"/>
</dbReference>